<evidence type="ECO:0000256" key="1">
    <source>
        <dbReference type="SAM" id="MobiDB-lite"/>
    </source>
</evidence>
<dbReference type="Proteomes" id="UP000215545">
    <property type="component" value="Unassembled WGS sequence"/>
</dbReference>
<protein>
    <submittedName>
        <fullName evidence="4">VanW like protein</fullName>
    </submittedName>
</protein>
<dbReference type="OrthoDB" id="2691125at2"/>
<dbReference type="EMBL" id="FTLX01000001">
    <property type="protein sequence ID" value="SIQ10162.1"/>
    <property type="molecule type" value="Genomic_DNA"/>
</dbReference>
<dbReference type="EMBL" id="MWSK01000001">
    <property type="protein sequence ID" value="OXS80546.1"/>
    <property type="molecule type" value="Genomic_DNA"/>
</dbReference>
<dbReference type="AlphaFoldDB" id="A0A1N6Q0U3"/>
<evidence type="ECO:0000313" key="4">
    <source>
        <dbReference type="EMBL" id="SIQ10162.1"/>
    </source>
</evidence>
<gene>
    <name evidence="3" type="ORF">B1B05_03435</name>
    <name evidence="4" type="ORF">SAMN05443094_101706</name>
</gene>
<keyword evidence="2" id="KW-1133">Transmembrane helix</keyword>
<evidence type="ECO:0000313" key="6">
    <source>
        <dbReference type="Proteomes" id="UP000215545"/>
    </source>
</evidence>
<dbReference type="InterPro" id="IPR052913">
    <property type="entry name" value="Glycopeptide_resist_protein"/>
</dbReference>
<sequence length="432" mass="48554">MESAGQNRNKVGTLLILFFMLILYFTVFSFYGGRLFDQVFLADTVFDEDTFIGSEKVDALTDAETVRMLNEKVEAWQQEANIKFKYVEKEAEMSVGLVSFQVEESVSQAADSQKNPLIASINAGDLSDELKRKMPSLRVADQLDMNMLASDLADIADYLKTGESVIDLSLYLPEETRNSKVAEVVAEGMDDAAADFIKANPAISIKNNSSVSFNSWVEPAGDKISEKSLNILSSSLYRLVLKTNFDIMEKNQSTELPEYIELGYEASIDKAKNQDFVFFNRNDHSYTINWTVTNGKLYGALTGLPFYYTYAPELKNKETLKAKTVLHFSPLLDYGAMRVEQYGESGMMIDLYRNRLEGSEKRESEQVAADFYPPVHQIELYSSQEPPPPPPEPEEETTDDEEAEQAVDAEEDQSQSEEESQSDGEDSTENGQ</sequence>
<dbReference type="PANTHER" id="PTHR35788">
    <property type="entry name" value="EXPORTED PROTEIN-RELATED"/>
    <property type="match status" value="1"/>
</dbReference>
<evidence type="ECO:0000313" key="5">
    <source>
        <dbReference type="Proteomes" id="UP000186385"/>
    </source>
</evidence>
<keyword evidence="6" id="KW-1185">Reference proteome</keyword>
<accession>A0A1N6Q0U3</accession>
<feature type="transmembrane region" description="Helical" evidence="2">
    <location>
        <begin position="12"/>
        <end position="31"/>
    </location>
</feature>
<dbReference type="PANTHER" id="PTHR35788:SF1">
    <property type="entry name" value="EXPORTED PROTEIN"/>
    <property type="match status" value="1"/>
</dbReference>
<organism evidence="4 5">
    <name type="scientific">Domibacillus enclensis</name>
    <dbReference type="NCBI Taxonomy" id="1017273"/>
    <lineage>
        <taxon>Bacteria</taxon>
        <taxon>Bacillati</taxon>
        <taxon>Bacillota</taxon>
        <taxon>Bacilli</taxon>
        <taxon>Bacillales</taxon>
        <taxon>Bacillaceae</taxon>
        <taxon>Domibacillus</taxon>
    </lineage>
</organism>
<reference evidence="3" key="3">
    <citation type="submission" date="2017-03" db="EMBL/GenBank/DDBJ databases">
        <authorList>
            <person name="Dastager S.G."/>
            <person name="Neurgaonkar P.S."/>
            <person name="Dharne M.S."/>
        </authorList>
    </citation>
    <scope>NUCLEOTIDE SEQUENCE</scope>
    <source>
        <strain evidence="3">DSM 25145</strain>
    </source>
</reference>
<proteinExistence type="predicted"/>
<evidence type="ECO:0000256" key="2">
    <source>
        <dbReference type="SAM" id="Phobius"/>
    </source>
</evidence>
<evidence type="ECO:0000313" key="3">
    <source>
        <dbReference type="EMBL" id="OXS80546.1"/>
    </source>
</evidence>
<feature type="compositionally biased region" description="Acidic residues" evidence="1">
    <location>
        <begin position="392"/>
        <end position="432"/>
    </location>
</feature>
<dbReference type="Pfam" id="PF04294">
    <property type="entry name" value="VanW"/>
    <property type="match status" value="1"/>
</dbReference>
<dbReference type="RefSeq" id="WP_045849821.1">
    <property type="nucleotide sequence ID" value="NZ_FTLX01000001.1"/>
</dbReference>
<reference evidence="6" key="2">
    <citation type="submission" date="2017-03" db="EMBL/GenBank/DDBJ databases">
        <title>Bacillus sp. V-88(T) DSM27956, whole genome shotgun sequencing project.</title>
        <authorList>
            <person name="Dastager S.G."/>
            <person name="Neurgaonkar P.S."/>
            <person name="Dharne M.S."/>
        </authorList>
    </citation>
    <scope>NUCLEOTIDE SEQUENCE [LARGE SCALE GENOMIC DNA]</scope>
    <source>
        <strain evidence="6">DSM 25145</strain>
    </source>
</reference>
<keyword evidence="2" id="KW-0472">Membrane</keyword>
<dbReference type="Proteomes" id="UP000186385">
    <property type="component" value="Unassembled WGS sequence"/>
</dbReference>
<reference evidence="4 5" key="1">
    <citation type="submission" date="2017-01" db="EMBL/GenBank/DDBJ databases">
        <authorList>
            <person name="Mah S.A."/>
            <person name="Swanson W.J."/>
            <person name="Moy G.W."/>
            <person name="Vacquier V.D."/>
        </authorList>
    </citation>
    <scope>NUCLEOTIDE SEQUENCE [LARGE SCALE GENOMIC DNA]</scope>
    <source>
        <strain evidence="4 5">NIO-1016</strain>
    </source>
</reference>
<dbReference type="STRING" id="1017273.SAMN05443094_101706"/>
<name>A0A1N6Q0U3_9BACI</name>
<keyword evidence="2" id="KW-0812">Transmembrane</keyword>
<feature type="region of interest" description="Disordered" evidence="1">
    <location>
        <begin position="374"/>
        <end position="432"/>
    </location>
</feature>
<dbReference type="InterPro" id="IPR007391">
    <property type="entry name" value="Vancomycin_resist_VanW"/>
</dbReference>